<comment type="subunit">
    <text evidence="10">Interacts (via lumenal domain) with lysosomal protein MFSD1; the interaction starts while both proteins are still in the endoplasmic reticulum and is required for stabilization of MFSD1 in lysosomes but has no direct effect on its targeting to lysosomes or transporter activity.</text>
</comment>
<comment type="subcellular location">
    <subcellularLocation>
        <location evidence="9">Lysosome membrane</location>
        <topology evidence="9">Single-pass type I membrane protein</topology>
        <orientation evidence="9">Lumenal side</orientation>
    </subcellularLocation>
</comment>
<keyword evidence="6" id="KW-0325">Glycoprotein</keyword>
<dbReference type="Pfam" id="PF15065">
    <property type="entry name" value="NCU-G1"/>
    <property type="match status" value="1"/>
</dbReference>
<dbReference type="Proteomes" id="UP000595437">
    <property type="component" value="Chromosome 4"/>
</dbReference>
<organism evidence="11 12">
    <name type="scientific">Caligus rogercresseyi</name>
    <name type="common">Sea louse</name>
    <dbReference type="NCBI Taxonomy" id="217165"/>
    <lineage>
        <taxon>Eukaryota</taxon>
        <taxon>Metazoa</taxon>
        <taxon>Ecdysozoa</taxon>
        <taxon>Arthropoda</taxon>
        <taxon>Crustacea</taxon>
        <taxon>Multicrustacea</taxon>
        <taxon>Hexanauplia</taxon>
        <taxon>Copepoda</taxon>
        <taxon>Siphonostomatoida</taxon>
        <taxon>Caligidae</taxon>
        <taxon>Caligus</taxon>
    </lineage>
</organism>
<evidence type="ECO:0000256" key="4">
    <source>
        <dbReference type="ARBA" id="ARBA00022989"/>
    </source>
</evidence>
<sequence>MELFTWERKVLFNTSSFLSIQFMSNQSAFSSLKENTGRLNLTLSTSVKEGYGAWLPHLAHSHRTSELDIQLDGLHTGSNFTNGRFALRLNIASSNPKGKFYRRQTESLNDEHTPGIFKTNELLFPGRNESAYIQWRPIVYTKAHRGLADSTGVEMSRGRTLTDKKKAFRDSSLYALYGQQVEEFSTRYYYVTFGAPKDGFYNKTKYNAW</sequence>
<protein>
    <submittedName>
        <fullName evidence="11">Lysosomal protein NCUG1Alike</fullName>
    </submittedName>
</protein>
<gene>
    <name evidence="11" type="ORF">FKW44_006362</name>
</gene>
<evidence type="ECO:0000256" key="7">
    <source>
        <dbReference type="ARBA" id="ARBA00023228"/>
    </source>
</evidence>
<evidence type="ECO:0000256" key="8">
    <source>
        <dbReference type="ARBA" id="ARBA00024176"/>
    </source>
</evidence>
<keyword evidence="12" id="KW-1185">Reference proteome</keyword>
<evidence type="ECO:0000256" key="9">
    <source>
        <dbReference type="ARBA" id="ARBA00024189"/>
    </source>
</evidence>
<dbReference type="PANTHER" id="PTHR31981">
    <property type="entry name" value="GLYCOSYLATED LYSOSOMAL MEMBRANE PROTEIN"/>
    <property type="match status" value="1"/>
</dbReference>
<evidence type="ECO:0000256" key="2">
    <source>
        <dbReference type="ARBA" id="ARBA00022692"/>
    </source>
</evidence>
<keyword evidence="5" id="KW-0472">Membrane</keyword>
<comment type="function">
    <text evidence="8">Required to protect lysosomal transporter MFSD1 from lysosomal proteolysis and for MFSD1 lysosomal localization.</text>
</comment>
<evidence type="ECO:0000256" key="6">
    <source>
        <dbReference type="ARBA" id="ARBA00023180"/>
    </source>
</evidence>
<dbReference type="GO" id="GO:0005765">
    <property type="term" value="C:lysosomal membrane"/>
    <property type="evidence" value="ECO:0007669"/>
    <property type="project" value="UniProtKB-SubCell"/>
</dbReference>
<keyword evidence="2" id="KW-0812">Transmembrane</keyword>
<comment type="similarity">
    <text evidence="1">Belongs to the GLMP family.</text>
</comment>
<proteinExistence type="inferred from homology"/>
<dbReference type="OrthoDB" id="6264340at2759"/>
<name>A0A7T8QSS6_CALRO</name>
<evidence type="ECO:0000256" key="3">
    <source>
        <dbReference type="ARBA" id="ARBA00022729"/>
    </source>
</evidence>
<keyword evidence="7" id="KW-0458">Lysosome</keyword>
<keyword evidence="3" id="KW-0732">Signal</keyword>
<dbReference type="PANTHER" id="PTHR31981:SF1">
    <property type="entry name" value="GLYCOSYLATED LYSOSOMAL MEMBRANE PROTEIN"/>
    <property type="match status" value="1"/>
</dbReference>
<evidence type="ECO:0000256" key="1">
    <source>
        <dbReference type="ARBA" id="ARBA00010599"/>
    </source>
</evidence>
<dbReference type="AlphaFoldDB" id="A0A7T8QSS6"/>
<reference evidence="12" key="1">
    <citation type="submission" date="2021-01" db="EMBL/GenBank/DDBJ databases">
        <title>Caligus Genome Assembly.</title>
        <authorList>
            <person name="Gallardo-Escarate C."/>
        </authorList>
    </citation>
    <scope>NUCLEOTIDE SEQUENCE [LARGE SCALE GENOMIC DNA]</scope>
</reference>
<evidence type="ECO:0000313" key="12">
    <source>
        <dbReference type="Proteomes" id="UP000595437"/>
    </source>
</evidence>
<dbReference type="EMBL" id="CP045893">
    <property type="protein sequence ID" value="QQP53767.1"/>
    <property type="molecule type" value="Genomic_DNA"/>
</dbReference>
<accession>A0A7T8QSS6</accession>
<evidence type="ECO:0000313" key="11">
    <source>
        <dbReference type="EMBL" id="QQP53767.1"/>
    </source>
</evidence>
<dbReference type="InterPro" id="IPR029382">
    <property type="entry name" value="NCU-G1"/>
</dbReference>
<keyword evidence="4" id="KW-1133">Transmembrane helix</keyword>
<evidence type="ECO:0000256" key="10">
    <source>
        <dbReference type="ARBA" id="ARBA00044960"/>
    </source>
</evidence>
<evidence type="ECO:0000256" key="5">
    <source>
        <dbReference type="ARBA" id="ARBA00023136"/>
    </source>
</evidence>